<dbReference type="Pfam" id="PF00939">
    <property type="entry name" value="Na_sulph_symp"/>
    <property type="match status" value="1"/>
</dbReference>
<dbReference type="InterPro" id="IPR001898">
    <property type="entry name" value="SLC13A/DASS"/>
</dbReference>
<feature type="transmembrane region" description="Helical" evidence="8">
    <location>
        <begin position="173"/>
        <end position="199"/>
    </location>
</feature>
<sequence length="488" mass="52529">MENSKKSLQRYTIIIISLFCMFGFRLLPAPAGLSASGMQVIGVFIGVLLLWLTISIDWPSVLMLGALALVPELKFSAILSGAYGNSTFVFLMYTFVVTYALSKTSFIKRTALAFITSKIASKGPWHFVTLYFASIIFIGCFISPTVLFFVYLPIVEEIYSLLKLEKGNKLAAMLMIGTVVMCGISSGMTPIAHVFPLIALGLYQDMYGVAINYANFMTIAIPVGILCTILSILVFKFILKPDMSSLKEFDTHKISGIEGKVGTDEKIILGVFILVIALWILPGLITPIITTGPINSFFNWIDGFGTAMPPLIGLVLLCIIQFNGKPLLSFSEAMSKGVSWPSLIMCASTLALGSAITNADIGLTTWLSNGLTPMIANLSPMIMVLIFTLWAAIQTNISSNMVTSTVVTAAALAITASMTHVNIAGIVVNIGMMASYAFATPPAMPCVAVAGSSGWTNTLQMMKYGFIIMVLCVLVATFVGYPIANIIM</sequence>
<evidence type="ECO:0000313" key="10">
    <source>
        <dbReference type="Proteomes" id="UP000243297"/>
    </source>
</evidence>
<keyword evidence="5 8" id="KW-1133">Transmembrane helix</keyword>
<feature type="transmembrane region" description="Helical" evidence="8">
    <location>
        <begin position="267"/>
        <end position="285"/>
    </location>
</feature>
<feature type="transmembrane region" description="Helical" evidence="8">
    <location>
        <begin position="43"/>
        <end position="70"/>
    </location>
</feature>
<dbReference type="GO" id="GO:0008514">
    <property type="term" value="F:organic anion transmembrane transporter activity"/>
    <property type="evidence" value="ECO:0007669"/>
    <property type="project" value="UniProtKB-ARBA"/>
</dbReference>
<comment type="similarity">
    <text evidence="2">Belongs to the SLC13A/DASS transporter (TC 2.A.47) family. NADC subfamily.</text>
</comment>
<feature type="transmembrane region" description="Helical" evidence="8">
    <location>
        <begin position="464"/>
        <end position="484"/>
    </location>
</feature>
<evidence type="ECO:0000256" key="5">
    <source>
        <dbReference type="ARBA" id="ARBA00022989"/>
    </source>
</evidence>
<evidence type="ECO:0000256" key="3">
    <source>
        <dbReference type="ARBA" id="ARBA00020150"/>
    </source>
</evidence>
<evidence type="ECO:0000256" key="6">
    <source>
        <dbReference type="ARBA" id="ARBA00023136"/>
    </source>
</evidence>
<reference evidence="10" key="1">
    <citation type="submission" date="2017-02" db="EMBL/GenBank/DDBJ databases">
        <authorList>
            <person name="Varghese N."/>
            <person name="Submissions S."/>
        </authorList>
    </citation>
    <scope>NUCLEOTIDE SEQUENCE [LARGE SCALE GENOMIC DNA]</scope>
    <source>
        <strain evidence="10">ATCC 25662</strain>
    </source>
</reference>
<dbReference type="GO" id="GO:0005886">
    <property type="term" value="C:plasma membrane"/>
    <property type="evidence" value="ECO:0007669"/>
    <property type="project" value="TreeGrafter"/>
</dbReference>
<evidence type="ECO:0000313" key="9">
    <source>
        <dbReference type="EMBL" id="SJZ91730.1"/>
    </source>
</evidence>
<evidence type="ECO:0000256" key="8">
    <source>
        <dbReference type="SAM" id="Phobius"/>
    </source>
</evidence>
<protein>
    <recommendedName>
        <fullName evidence="3">Sodium-dependent dicarboxylate transporter SdcS</fullName>
    </recommendedName>
    <alternativeName>
        <fullName evidence="7">Na(+)/dicarboxylate symporter</fullName>
    </alternativeName>
</protein>
<dbReference type="AlphaFoldDB" id="A0A1T4PJK9"/>
<gene>
    <name evidence="9" type="ORF">SAMN02745191_2071</name>
</gene>
<feature type="transmembrane region" description="Helical" evidence="8">
    <location>
        <begin position="343"/>
        <end position="368"/>
    </location>
</feature>
<evidence type="ECO:0000256" key="4">
    <source>
        <dbReference type="ARBA" id="ARBA00022692"/>
    </source>
</evidence>
<dbReference type="PANTHER" id="PTHR10283:SF82">
    <property type="entry name" value="SOLUTE CARRIER FAMILY 13 MEMBER 2"/>
    <property type="match status" value="1"/>
</dbReference>
<feature type="transmembrane region" description="Helical" evidence="8">
    <location>
        <begin position="130"/>
        <end position="152"/>
    </location>
</feature>
<organism evidence="9 10">
    <name type="scientific">Anaerorhabdus furcosa</name>
    <dbReference type="NCBI Taxonomy" id="118967"/>
    <lineage>
        <taxon>Bacteria</taxon>
        <taxon>Bacillati</taxon>
        <taxon>Bacillota</taxon>
        <taxon>Erysipelotrichia</taxon>
        <taxon>Erysipelotrichales</taxon>
        <taxon>Erysipelotrichaceae</taxon>
        <taxon>Anaerorhabdus</taxon>
    </lineage>
</organism>
<feature type="transmembrane region" description="Helical" evidence="8">
    <location>
        <begin position="374"/>
        <end position="393"/>
    </location>
</feature>
<evidence type="ECO:0000256" key="7">
    <source>
        <dbReference type="ARBA" id="ARBA00031174"/>
    </source>
</evidence>
<evidence type="ECO:0000256" key="2">
    <source>
        <dbReference type="ARBA" id="ARBA00006772"/>
    </source>
</evidence>
<dbReference type="EMBL" id="FUWY01000006">
    <property type="protein sequence ID" value="SJZ91730.1"/>
    <property type="molecule type" value="Genomic_DNA"/>
</dbReference>
<evidence type="ECO:0000256" key="1">
    <source>
        <dbReference type="ARBA" id="ARBA00004141"/>
    </source>
</evidence>
<dbReference type="PANTHER" id="PTHR10283">
    <property type="entry name" value="SOLUTE CARRIER FAMILY 13 MEMBER"/>
    <property type="match status" value="1"/>
</dbReference>
<keyword evidence="10" id="KW-1185">Reference proteome</keyword>
<dbReference type="Proteomes" id="UP000243297">
    <property type="component" value="Unassembled WGS sequence"/>
</dbReference>
<feature type="transmembrane region" description="Helical" evidence="8">
    <location>
        <begin position="12"/>
        <end position="31"/>
    </location>
</feature>
<accession>A0A1T4PJK9</accession>
<dbReference type="RefSeq" id="WP_078712468.1">
    <property type="nucleotide sequence ID" value="NZ_FUWY01000006.1"/>
</dbReference>
<feature type="transmembrane region" description="Helical" evidence="8">
    <location>
        <begin position="82"/>
        <end position="102"/>
    </location>
</feature>
<dbReference type="STRING" id="118967.SAMN02745191_2071"/>
<comment type="subcellular location">
    <subcellularLocation>
        <location evidence="1">Membrane</location>
        <topology evidence="1">Multi-pass membrane protein</topology>
    </subcellularLocation>
</comment>
<feature type="transmembrane region" description="Helical" evidence="8">
    <location>
        <begin position="219"/>
        <end position="239"/>
    </location>
</feature>
<keyword evidence="6 8" id="KW-0472">Membrane</keyword>
<dbReference type="GO" id="GO:1905039">
    <property type="term" value="P:carboxylic acid transmembrane transport"/>
    <property type="evidence" value="ECO:0007669"/>
    <property type="project" value="UniProtKB-ARBA"/>
</dbReference>
<name>A0A1T4PJK9_9FIRM</name>
<proteinExistence type="inferred from homology"/>
<feature type="transmembrane region" description="Helical" evidence="8">
    <location>
        <begin position="405"/>
        <end position="427"/>
    </location>
</feature>
<keyword evidence="4 8" id="KW-0812">Transmembrane</keyword>
<dbReference type="OrthoDB" id="84615at2"/>
<feature type="transmembrane region" description="Helical" evidence="8">
    <location>
        <begin position="297"/>
        <end position="322"/>
    </location>
</feature>